<evidence type="ECO:0000256" key="2">
    <source>
        <dbReference type="SAM" id="Phobius"/>
    </source>
</evidence>
<comment type="caution">
    <text evidence="3">The sequence shown here is derived from an EMBL/GenBank/DDBJ whole genome shotgun (WGS) entry which is preliminary data.</text>
</comment>
<keyword evidence="2" id="KW-0812">Transmembrane</keyword>
<evidence type="ECO:0000313" key="4">
    <source>
        <dbReference type="Proteomes" id="UP000559027"/>
    </source>
</evidence>
<proteinExistence type="predicted"/>
<feature type="compositionally biased region" description="Basic and acidic residues" evidence="1">
    <location>
        <begin position="348"/>
        <end position="362"/>
    </location>
</feature>
<keyword evidence="2" id="KW-1133">Transmembrane helix</keyword>
<sequence>MGFHLWRHTMAEPLQIGRPLDAMVTGVYRDMLPNICRTTSFLFSCRATSIYALDIPFYPVQDVLEPGAQRLEYDHECNAGKPRCFPVSSAKLLSEIMNITVSGQQVQRNCMIEDLDAAIRVTVISCTVDRETYPTFERPTMLRHLYTIDFSMIPGGTDSASFYFWDIESTREAIESTEPTILWPGARLFGTLVPIRRESTTNPGAAVFGIPQHRRYWVGNIRSLLPDPFAPPPSLGNQIASLHIMLSPTQPNVLIEKESPENSVLDGFALLGGVWTFVNGLFCCVFGTTLMLILFDIKPLSVYGLVHVLFWNQDALSEPPTNNLSGESQAHVVAILREHLLDVPENPRTGDVKEPESNETSEKVGSIRLSEV</sequence>
<gene>
    <name evidence="3" type="ORF">D9756_003270</name>
</gene>
<dbReference type="OrthoDB" id="3227921at2759"/>
<evidence type="ECO:0000256" key="1">
    <source>
        <dbReference type="SAM" id="MobiDB-lite"/>
    </source>
</evidence>
<feature type="transmembrane region" description="Helical" evidence="2">
    <location>
        <begin position="268"/>
        <end position="295"/>
    </location>
</feature>
<dbReference type="EMBL" id="JAACJO010000004">
    <property type="protein sequence ID" value="KAF5359483.1"/>
    <property type="molecule type" value="Genomic_DNA"/>
</dbReference>
<evidence type="ECO:0000313" key="3">
    <source>
        <dbReference type="EMBL" id="KAF5359483.1"/>
    </source>
</evidence>
<keyword evidence="4" id="KW-1185">Reference proteome</keyword>
<keyword evidence="2" id="KW-0472">Membrane</keyword>
<reference evidence="3 4" key="1">
    <citation type="journal article" date="2020" name="ISME J.">
        <title>Uncovering the hidden diversity of litter-decomposition mechanisms in mushroom-forming fungi.</title>
        <authorList>
            <person name="Floudas D."/>
            <person name="Bentzer J."/>
            <person name="Ahren D."/>
            <person name="Johansson T."/>
            <person name="Persson P."/>
            <person name="Tunlid A."/>
        </authorList>
    </citation>
    <scope>NUCLEOTIDE SEQUENCE [LARGE SCALE GENOMIC DNA]</scope>
    <source>
        <strain evidence="3 4">CBS 146.42</strain>
    </source>
</reference>
<organism evidence="3 4">
    <name type="scientific">Leucocoprinus leucothites</name>
    <dbReference type="NCBI Taxonomy" id="201217"/>
    <lineage>
        <taxon>Eukaryota</taxon>
        <taxon>Fungi</taxon>
        <taxon>Dikarya</taxon>
        <taxon>Basidiomycota</taxon>
        <taxon>Agaricomycotina</taxon>
        <taxon>Agaricomycetes</taxon>
        <taxon>Agaricomycetidae</taxon>
        <taxon>Agaricales</taxon>
        <taxon>Agaricineae</taxon>
        <taxon>Agaricaceae</taxon>
        <taxon>Leucocoprinus</taxon>
    </lineage>
</organism>
<dbReference type="AlphaFoldDB" id="A0A8H5LJL8"/>
<name>A0A8H5LJL8_9AGAR</name>
<feature type="region of interest" description="Disordered" evidence="1">
    <location>
        <begin position="345"/>
        <end position="372"/>
    </location>
</feature>
<protein>
    <submittedName>
        <fullName evidence="3">Uncharacterized protein</fullName>
    </submittedName>
</protein>
<accession>A0A8H5LJL8</accession>
<dbReference type="Proteomes" id="UP000559027">
    <property type="component" value="Unassembled WGS sequence"/>
</dbReference>